<dbReference type="Proteomes" id="UP001254564">
    <property type="component" value="Unassembled WGS sequence"/>
</dbReference>
<organism evidence="1 2">
    <name type="scientific">Vreelandella vilamensis</name>
    <dbReference type="NCBI Taxonomy" id="531309"/>
    <lineage>
        <taxon>Bacteria</taxon>
        <taxon>Pseudomonadati</taxon>
        <taxon>Pseudomonadota</taxon>
        <taxon>Gammaproteobacteria</taxon>
        <taxon>Oceanospirillales</taxon>
        <taxon>Halomonadaceae</taxon>
        <taxon>Vreelandella</taxon>
    </lineage>
</organism>
<evidence type="ECO:0000313" key="2">
    <source>
        <dbReference type="Proteomes" id="UP001254564"/>
    </source>
</evidence>
<keyword evidence="2" id="KW-1185">Reference proteome</keyword>
<evidence type="ECO:0008006" key="3">
    <source>
        <dbReference type="Google" id="ProtNLM"/>
    </source>
</evidence>
<proteinExistence type="predicted"/>
<accession>A0ABU1H7V0</accession>
<gene>
    <name evidence="1" type="ORF">QC823_15550</name>
</gene>
<protein>
    <recommendedName>
        <fullName evidence="3">Integrase</fullName>
    </recommendedName>
</protein>
<name>A0ABU1H7V0_9GAMM</name>
<sequence>MPPDKNWKSWRENGLRETRETLQKHGVDRLHDLRSAYACERYQALTGHAAPVLGGNAPRELDRTARQQIASELGHGRTDITNSYLGAHTK</sequence>
<comment type="caution">
    <text evidence="1">The sequence shown here is derived from an EMBL/GenBank/DDBJ whole genome shotgun (WGS) entry which is preliminary data.</text>
</comment>
<evidence type="ECO:0000313" key="1">
    <source>
        <dbReference type="EMBL" id="MDR5900380.1"/>
    </source>
</evidence>
<dbReference type="EMBL" id="JARWAN010000040">
    <property type="protein sequence ID" value="MDR5900380.1"/>
    <property type="molecule type" value="Genomic_DNA"/>
</dbReference>
<dbReference type="RefSeq" id="WP_309657256.1">
    <property type="nucleotide sequence ID" value="NZ_JARWAN010000040.1"/>
</dbReference>
<reference evidence="1 2" key="1">
    <citation type="submission" date="2023-04" db="EMBL/GenBank/DDBJ databases">
        <title>A long-awaited taxogenomic arrangement of the family Halomonadaceae.</title>
        <authorList>
            <person name="De La Haba R."/>
            <person name="Chuvochina M."/>
            <person name="Wittouck S."/>
            <person name="Arahal D.R."/>
            <person name="Sanchez-Porro C."/>
            <person name="Hugenholtz P."/>
            <person name="Ventosa A."/>
        </authorList>
    </citation>
    <scope>NUCLEOTIDE SEQUENCE [LARGE SCALE GENOMIC DNA]</scope>
    <source>
        <strain evidence="1 2">DSM 21020</strain>
    </source>
</reference>